<proteinExistence type="predicted"/>
<feature type="chain" id="PRO_5045478111" evidence="1">
    <location>
        <begin position="19"/>
        <end position="176"/>
    </location>
</feature>
<dbReference type="Proteomes" id="UP001642484">
    <property type="component" value="Unassembled WGS sequence"/>
</dbReference>
<organism evidence="2 3">
    <name type="scientific">Durusdinium trenchii</name>
    <dbReference type="NCBI Taxonomy" id="1381693"/>
    <lineage>
        <taxon>Eukaryota</taxon>
        <taxon>Sar</taxon>
        <taxon>Alveolata</taxon>
        <taxon>Dinophyceae</taxon>
        <taxon>Suessiales</taxon>
        <taxon>Symbiodiniaceae</taxon>
        <taxon>Durusdinium</taxon>
    </lineage>
</organism>
<feature type="signal peptide" evidence="1">
    <location>
        <begin position="1"/>
        <end position="18"/>
    </location>
</feature>
<sequence length="176" mass="19187">MAIFILGLLAVASAYRAAEELDSHSILEHNSSLPLKGAKCSCSDTTWEDQKTAPCCAKGLVCESKKCKPQLLQPCSWKPGSTECAGGIYQRDTKCEKDSEGKYRCCIKDWGEVLSSESSAARRVPVGPKSGNWQTLPWGASAYTEAQHKQCCTGRMDTRGVGYTTRRVEVCWNPGA</sequence>
<evidence type="ECO:0000313" key="3">
    <source>
        <dbReference type="Proteomes" id="UP001642484"/>
    </source>
</evidence>
<gene>
    <name evidence="2" type="ORF">CCMP2556_LOCUS46848</name>
</gene>
<comment type="caution">
    <text evidence="2">The sequence shown here is derived from an EMBL/GenBank/DDBJ whole genome shotgun (WGS) entry which is preliminary data.</text>
</comment>
<evidence type="ECO:0000256" key="1">
    <source>
        <dbReference type="SAM" id="SignalP"/>
    </source>
</evidence>
<name>A0ABP0REJ7_9DINO</name>
<accession>A0ABP0REJ7</accession>
<evidence type="ECO:0000313" key="2">
    <source>
        <dbReference type="EMBL" id="CAK9098997.1"/>
    </source>
</evidence>
<reference evidence="2 3" key="1">
    <citation type="submission" date="2024-02" db="EMBL/GenBank/DDBJ databases">
        <authorList>
            <person name="Chen Y."/>
            <person name="Shah S."/>
            <person name="Dougan E. K."/>
            <person name="Thang M."/>
            <person name="Chan C."/>
        </authorList>
    </citation>
    <scope>NUCLEOTIDE SEQUENCE [LARGE SCALE GENOMIC DNA]</scope>
</reference>
<keyword evidence="1" id="KW-0732">Signal</keyword>
<keyword evidence="3" id="KW-1185">Reference proteome</keyword>
<protein>
    <submittedName>
        <fullName evidence="2">Uncharacterized protein</fullName>
    </submittedName>
</protein>
<dbReference type="EMBL" id="CAXAMN010025906">
    <property type="protein sequence ID" value="CAK9098997.1"/>
    <property type="molecule type" value="Genomic_DNA"/>
</dbReference>